<evidence type="ECO:0000259" key="4">
    <source>
        <dbReference type="Pfam" id="PF26573"/>
    </source>
</evidence>
<evidence type="ECO:0000256" key="2">
    <source>
        <dbReference type="ARBA" id="ARBA00023006"/>
    </source>
</evidence>
<feature type="domain" description="Epg5-like TPR" evidence="4">
    <location>
        <begin position="1046"/>
        <end position="1205"/>
    </location>
</feature>
<dbReference type="Proteomes" id="UP001162164">
    <property type="component" value="Unassembled WGS sequence"/>
</dbReference>
<dbReference type="PANTHER" id="PTHR31139:SF4">
    <property type="entry name" value="ECTOPIC P GRANULES PROTEIN 5 HOMOLOG"/>
    <property type="match status" value="1"/>
</dbReference>
<proteinExistence type="inferred from homology"/>
<evidence type="ECO:0000313" key="5">
    <source>
        <dbReference type="EMBL" id="KAJ8984461.1"/>
    </source>
</evidence>
<dbReference type="InterPro" id="IPR058750">
    <property type="entry name" value="TPR_Epg5"/>
</dbReference>
<feature type="compositionally biased region" description="Basic and acidic residues" evidence="3">
    <location>
        <begin position="1"/>
        <end position="26"/>
    </location>
</feature>
<evidence type="ECO:0000256" key="1">
    <source>
        <dbReference type="ARBA" id="ARBA00010948"/>
    </source>
</evidence>
<evidence type="ECO:0000256" key="3">
    <source>
        <dbReference type="SAM" id="MobiDB-lite"/>
    </source>
</evidence>
<comment type="caution">
    <text evidence="5">The sequence shown here is derived from an EMBL/GenBank/DDBJ whole genome shotgun (WGS) entry which is preliminary data.</text>
</comment>
<keyword evidence="6" id="KW-1185">Reference proteome</keyword>
<evidence type="ECO:0000313" key="6">
    <source>
        <dbReference type="Proteomes" id="UP001162164"/>
    </source>
</evidence>
<comment type="similarity">
    <text evidence="1">Belongs to the EPG5 family.</text>
</comment>
<feature type="region of interest" description="Disordered" evidence="3">
    <location>
        <begin position="1"/>
        <end position="48"/>
    </location>
</feature>
<protein>
    <recommendedName>
        <fullName evidence="4">Epg5-like TPR domain-containing protein</fullName>
    </recommendedName>
</protein>
<gene>
    <name evidence="5" type="ORF">NQ317_012527</name>
</gene>
<dbReference type="EMBL" id="JAPWTJ010000036">
    <property type="protein sequence ID" value="KAJ8984461.1"/>
    <property type="molecule type" value="Genomic_DNA"/>
</dbReference>
<keyword evidence="2" id="KW-0072">Autophagy</keyword>
<accession>A0ABQ9K313</accession>
<dbReference type="Pfam" id="PF26573">
    <property type="entry name" value="TPR_Epg5_2"/>
    <property type="match status" value="1"/>
</dbReference>
<reference evidence="5" key="1">
    <citation type="journal article" date="2023" name="Insect Mol. Biol.">
        <title>Genome sequencing provides insights into the evolution of gene families encoding plant cell wall-degrading enzymes in longhorned beetles.</title>
        <authorList>
            <person name="Shin N.R."/>
            <person name="Okamura Y."/>
            <person name="Kirsch R."/>
            <person name="Pauchet Y."/>
        </authorList>
    </citation>
    <scope>NUCLEOTIDE SEQUENCE</scope>
    <source>
        <strain evidence="5">MMC_N1</strain>
    </source>
</reference>
<dbReference type="InterPro" id="IPR051436">
    <property type="entry name" value="Autophagy-related_EPG5"/>
</dbReference>
<organism evidence="5 6">
    <name type="scientific">Molorchus minor</name>
    <dbReference type="NCBI Taxonomy" id="1323400"/>
    <lineage>
        <taxon>Eukaryota</taxon>
        <taxon>Metazoa</taxon>
        <taxon>Ecdysozoa</taxon>
        <taxon>Arthropoda</taxon>
        <taxon>Hexapoda</taxon>
        <taxon>Insecta</taxon>
        <taxon>Pterygota</taxon>
        <taxon>Neoptera</taxon>
        <taxon>Endopterygota</taxon>
        <taxon>Coleoptera</taxon>
        <taxon>Polyphaga</taxon>
        <taxon>Cucujiformia</taxon>
        <taxon>Chrysomeloidea</taxon>
        <taxon>Cerambycidae</taxon>
        <taxon>Lamiinae</taxon>
        <taxon>Monochamini</taxon>
        <taxon>Molorchus</taxon>
    </lineage>
</organism>
<name>A0ABQ9K313_9CUCU</name>
<dbReference type="PANTHER" id="PTHR31139">
    <property type="entry name" value="ECTOPIC P GRANULES PROTEIN 5 HOMOLOG"/>
    <property type="match status" value="1"/>
</dbReference>
<sequence length="1489" mass="171885">MEAVMEKSSRSKSDELTNLKYLDEKYNPNTAVQLGDSPTEDEHISKSNEDASKKLCDDFTEILNMNKEIITTLKIKEVSCATVFKLPVTVTENELGEAAKKTEIKPYTESQLSSLYHNDELETLEQFNLQFVWRSSNTLFYELLSNYLKVREKITGNNLELEQIRKEYKLLQNDLWTIEIASVSGRGECQDGTAVYASHNYNKSIFHRSVFQSIVRILGNVQKLTYENYVLYSYSAEELRVQIEIFLQSVINNCINVTQLDKHAPVALTIQCEPMHIKPYLAEVRLCISILFSFQRKLIRETQFISETRQWLTQLVAVLLRLSNFQDHLFILNHVLRCASGVGSWAACFIQAPLDINLKVSPFGSYQVNHVLVILATILMPIGAREQFLEDIAQNKEMATDALWVMVDSDGEEDEESTGTSLRENDLVALLNQLPLDNLFRDLLLIYRRDFQDIYDVSCITEHHILRFLAFSTVLLKIIYRGIQTYNQPRYNQFSKRLSRFIRHIAQYATDQWEEFLRVQNLEDKAMLERLQVEYDAFFLRTIYYLYSSQKLGAWQFLAVVPYHMVRIKTLWKIFYFLHSSDRQAKDILDPLDNEDYCKKLWDAELRSQFEEKLINLEDAEVYYLLNTFANMALARGNEDMDFIHAAAEDLLKVGFISESTQESCSKSARILLTHLTSKHPHLLSDILRIVKDNIEKIGPLVLYLYEELPLQIWKLTDTDLDIISRLLLNNSITSNDNKLARMILSRLNWDSLSYDTHCDVAILVVRAADQEHGILSWAWQTILRLKLHISDKAFKEIGRVQEVERYDILLKGIREQKPLASFVAVLMTTWGHLVPLICSKGLYQLSFLQSQQKHEAVLFALYQIIPLFITSQECLINCDKFQEVLMNLLNADRGYISMAKSLVYAQDTVLQQFGNMIETQIVNFAYYDLNSPRCLVRLWINSLVSIPYWTKDKGIIYLLDVIVRTAFFHPDALEVAYNILRDLLQEGTPQEHSGTITSIFRWVSSTNTNGSLISNSLSNYTWLAYILIAVEHQEKEVHSGLWNELLKAASVAKVPVISSSSLCIYRWAQQALDTAVDHPLLPLLWQNFYTLYLSRILPPNSIEKSCVGDRFFDGLVNFAFLKKIKRRLQEAVDYYQVKMDHKDEDGDQGGIRRNSIGRAFSLWLEEPRLQENNVLLKNLPPQYQPALLTFIMQGSASPWYEFLDSENLKRQQQMCIRTWRVANFREKTNVNRPLLNPGSGIESSDPRGERILRRLTSYDNPKPPPDITISAPVVPKVDFGSKEEMFKSLEQCFKMLKQFAHSHAMKLSEHKALDCSYQELIPQLYRSVLNKVKRKVPCKGRQQAVHCSGAAIIILEMQEARINERIDHQVQTNRNAYESLLVKALQPPSINLVTAAVTLHQTIKLLQAQVRCNPATAELGVELFYYILSLLNEEINNYPPTKTLFSICLETLGQSHICGFEYEMPRLLQKILKDPNLAVYLSPHFSTE</sequence>